<evidence type="ECO:0000256" key="1">
    <source>
        <dbReference type="ARBA" id="ARBA00010609"/>
    </source>
</evidence>
<dbReference type="EMBL" id="JAATJN010000001">
    <property type="protein sequence ID" value="NJC56871.1"/>
    <property type="molecule type" value="Genomic_DNA"/>
</dbReference>
<dbReference type="InterPro" id="IPR045087">
    <property type="entry name" value="Cu-oxidase_fam"/>
</dbReference>
<dbReference type="PANTHER" id="PTHR48267">
    <property type="entry name" value="CUPREDOXIN SUPERFAMILY PROTEIN"/>
    <property type="match status" value="1"/>
</dbReference>
<gene>
    <name evidence="4" type="ORF">BKA07_001906</name>
</gene>
<dbReference type="Gene3D" id="2.60.40.420">
    <property type="entry name" value="Cupredoxins - blue copper proteins"/>
    <property type="match status" value="2"/>
</dbReference>
<evidence type="ECO:0000256" key="2">
    <source>
        <dbReference type="SAM" id="MobiDB-lite"/>
    </source>
</evidence>
<protein>
    <submittedName>
        <fullName evidence="4">FtsP/CotA-like multicopper oxidase with cupredoxin domain</fullName>
    </submittedName>
</protein>
<dbReference type="SUPFAM" id="SSF49503">
    <property type="entry name" value="Cupredoxins"/>
    <property type="match status" value="2"/>
</dbReference>
<dbReference type="InterPro" id="IPR008972">
    <property type="entry name" value="Cupredoxin"/>
</dbReference>
<comment type="caution">
    <text evidence="4">The sequence shown here is derived from an EMBL/GenBank/DDBJ whole genome shotgun (WGS) entry which is preliminary data.</text>
</comment>
<dbReference type="Proteomes" id="UP000576792">
    <property type="component" value="Unassembled WGS sequence"/>
</dbReference>
<feature type="region of interest" description="Disordered" evidence="2">
    <location>
        <begin position="203"/>
        <end position="233"/>
    </location>
</feature>
<dbReference type="AlphaFoldDB" id="A0A846S432"/>
<dbReference type="PANTHER" id="PTHR48267:SF1">
    <property type="entry name" value="BILIRUBIN OXIDASE"/>
    <property type="match status" value="1"/>
</dbReference>
<comment type="similarity">
    <text evidence="1">Belongs to the multicopper oxidase family.</text>
</comment>
<accession>A0A846S432</accession>
<dbReference type="Pfam" id="PF07731">
    <property type="entry name" value="Cu-oxidase_2"/>
    <property type="match status" value="1"/>
</dbReference>
<feature type="domain" description="Plastocyanin-like" evidence="3">
    <location>
        <begin position="155"/>
        <end position="211"/>
    </location>
</feature>
<dbReference type="InterPro" id="IPR011706">
    <property type="entry name" value="Cu-oxidase_C"/>
</dbReference>
<dbReference type="GO" id="GO:0016491">
    <property type="term" value="F:oxidoreductase activity"/>
    <property type="evidence" value="ECO:0007669"/>
    <property type="project" value="InterPro"/>
</dbReference>
<evidence type="ECO:0000313" key="4">
    <source>
        <dbReference type="EMBL" id="NJC56871.1"/>
    </source>
</evidence>
<evidence type="ECO:0000313" key="5">
    <source>
        <dbReference type="Proteomes" id="UP000576792"/>
    </source>
</evidence>
<keyword evidence="5" id="KW-1185">Reference proteome</keyword>
<reference evidence="4 5" key="1">
    <citation type="submission" date="2020-03" db="EMBL/GenBank/DDBJ databases">
        <title>Sequencing the genomes of 1000 actinobacteria strains.</title>
        <authorList>
            <person name="Klenk H.-P."/>
        </authorList>
    </citation>
    <scope>NUCLEOTIDE SEQUENCE [LARGE SCALE GENOMIC DNA]</scope>
    <source>
        <strain evidence="4 5">DSM 18964</strain>
    </source>
</reference>
<proteinExistence type="inferred from homology"/>
<dbReference type="GO" id="GO:0005507">
    <property type="term" value="F:copper ion binding"/>
    <property type="evidence" value="ECO:0007669"/>
    <property type="project" value="InterPro"/>
</dbReference>
<organism evidence="4 5">
    <name type="scientific">Brevibacterium marinum</name>
    <dbReference type="NCBI Taxonomy" id="418643"/>
    <lineage>
        <taxon>Bacteria</taxon>
        <taxon>Bacillati</taxon>
        <taxon>Actinomycetota</taxon>
        <taxon>Actinomycetes</taxon>
        <taxon>Micrococcales</taxon>
        <taxon>Brevibacteriaceae</taxon>
        <taxon>Brevibacterium</taxon>
    </lineage>
</organism>
<sequence length="251" mass="27196">MLGDVILVNGRAWPRHEVDTALYRLRFLNASNARRYRLRFEADGAGPDLPIRQIGSDHGLLARPVRHHSLALAPAERFDALVDFRDLTPGTSVRLVNGLGSASTTAVMRFDIARRVTDGPTIPEILSGEIERLHEADAVRTRQMSFRSQSIDGMHGWTVNGRPFDPHVAQATVALGSTEIWELTTDFHHPVHLHLSPFQVLGRGTGGPDRSTVGGRTPSTCAPPKRHASSCGSTGIAAAMSSIATTSNTKT</sequence>
<evidence type="ECO:0000259" key="3">
    <source>
        <dbReference type="Pfam" id="PF07731"/>
    </source>
</evidence>
<name>A0A846S432_9MICO</name>